<protein>
    <submittedName>
        <fullName evidence="3">NUDIX domain-containing protein</fullName>
    </submittedName>
</protein>
<dbReference type="InterPro" id="IPR015797">
    <property type="entry name" value="NUDIX_hydrolase-like_dom_sf"/>
</dbReference>
<evidence type="ECO:0000313" key="4">
    <source>
        <dbReference type="Proteomes" id="UP000224303"/>
    </source>
</evidence>
<reference evidence="3 4" key="1">
    <citation type="submission" date="2017-10" db="EMBL/GenBank/DDBJ databases">
        <title>Draft genomes of the Enterococcus faecium isolated from human feces before and after Helicobacter pylori eradication therapy.</title>
        <authorList>
            <person name="Prianichniikov N.A."/>
            <person name="Glushchenko O.E."/>
            <person name="Malakhova M.V."/>
        </authorList>
    </citation>
    <scope>NUCLEOTIDE SEQUENCE [LARGE SCALE GENOMIC DNA]</scope>
    <source>
        <strain evidence="3 4">Hp_5-7</strain>
    </source>
</reference>
<dbReference type="PROSITE" id="PS51462">
    <property type="entry name" value="NUDIX"/>
    <property type="match status" value="1"/>
</dbReference>
<dbReference type="Gene3D" id="3.90.79.10">
    <property type="entry name" value="Nucleoside Triphosphate Pyrophosphohydrolase"/>
    <property type="match status" value="1"/>
</dbReference>
<dbReference type="CDD" id="cd03674">
    <property type="entry name" value="NUDIX_Hydrolase"/>
    <property type="match status" value="1"/>
</dbReference>
<dbReference type="InterPro" id="IPR020084">
    <property type="entry name" value="NUDIX_hydrolase_CS"/>
</dbReference>
<proteinExistence type="predicted"/>
<dbReference type="SUPFAM" id="SSF55811">
    <property type="entry name" value="Nudix"/>
    <property type="match status" value="1"/>
</dbReference>
<dbReference type="GO" id="GO:0016787">
    <property type="term" value="F:hydrolase activity"/>
    <property type="evidence" value="ECO:0007669"/>
    <property type="project" value="UniProtKB-KW"/>
</dbReference>
<evidence type="ECO:0000259" key="2">
    <source>
        <dbReference type="PROSITE" id="PS51462"/>
    </source>
</evidence>
<dbReference type="RefSeq" id="WP_002330476.1">
    <property type="nucleotide sequence ID" value="NZ_CP034948.1"/>
</dbReference>
<evidence type="ECO:0000256" key="1">
    <source>
        <dbReference type="ARBA" id="ARBA00022801"/>
    </source>
</evidence>
<gene>
    <name evidence="3" type="ORF">CQR37_13515</name>
</gene>
<sequence>MSDTLTPILRTNLQQLSISQYPWITKSKIQLISKLIKAHPAGLRDRSSAVHLSASAFVPVGNAVFFIRHPYLKTILLPAGHVEPEELPLQTAIREFHEETGYQVDSKDEKLIDVNVIEIPANPLKNEGAHRHIDFRFLLHRNFQKRSGAELPVFQLLYKDAPSEFQPYYRLIPR</sequence>
<dbReference type="AlphaFoldDB" id="A0A2G0E7V6"/>
<dbReference type="Proteomes" id="UP000224303">
    <property type="component" value="Unassembled WGS sequence"/>
</dbReference>
<name>A0A2G0E7V6_ENTFC</name>
<evidence type="ECO:0000313" key="3">
    <source>
        <dbReference type="EMBL" id="PHL20573.1"/>
    </source>
</evidence>
<dbReference type="PROSITE" id="PS00893">
    <property type="entry name" value="NUDIX_BOX"/>
    <property type="match status" value="1"/>
</dbReference>
<accession>A0A2G0E7V6</accession>
<feature type="domain" description="Nudix hydrolase" evidence="2">
    <location>
        <begin position="49"/>
        <end position="174"/>
    </location>
</feature>
<organism evidence="3 4">
    <name type="scientific">Enterococcus faecium</name>
    <name type="common">Streptococcus faecium</name>
    <dbReference type="NCBI Taxonomy" id="1352"/>
    <lineage>
        <taxon>Bacteria</taxon>
        <taxon>Bacillati</taxon>
        <taxon>Bacillota</taxon>
        <taxon>Bacilli</taxon>
        <taxon>Lactobacillales</taxon>
        <taxon>Enterococcaceae</taxon>
        <taxon>Enterococcus</taxon>
    </lineage>
</organism>
<keyword evidence="1" id="KW-0378">Hydrolase</keyword>
<dbReference type="EMBL" id="PCGC01000054">
    <property type="protein sequence ID" value="PHL20573.1"/>
    <property type="molecule type" value="Genomic_DNA"/>
</dbReference>
<dbReference type="InterPro" id="IPR000086">
    <property type="entry name" value="NUDIX_hydrolase_dom"/>
</dbReference>
<comment type="caution">
    <text evidence="3">The sequence shown here is derived from an EMBL/GenBank/DDBJ whole genome shotgun (WGS) entry which is preliminary data.</text>
</comment>
<dbReference type="Pfam" id="PF00293">
    <property type="entry name" value="NUDIX"/>
    <property type="match status" value="1"/>
</dbReference>